<dbReference type="RefSeq" id="WP_042936813.1">
    <property type="nucleotide sequence ID" value="NZ_JACAOR010000010.1"/>
</dbReference>
<comment type="caution">
    <text evidence="1">The sequence shown here is derived from an EMBL/GenBank/DDBJ whole genome shotgun (WGS) entry which is preliminary data.</text>
</comment>
<reference evidence="1 2" key="1">
    <citation type="submission" date="2020-04" db="EMBL/GenBank/DDBJ databases">
        <title>Molecular characterization of pseudomonads from Agaricus bisporus reveal novel blotch 2 pathogens in Western Europe.</title>
        <authorList>
            <person name="Taparia T."/>
            <person name="Krijger M."/>
            <person name="Haynes E."/>
            <person name="Elpinstone J.G."/>
            <person name="Noble R."/>
            <person name="Van Der Wolf J."/>
        </authorList>
    </citation>
    <scope>NUCLEOTIDE SEQUENCE [LARGE SCALE GENOMIC DNA]</scope>
    <source>
        <strain evidence="1 2">IPO3738</strain>
    </source>
</reference>
<dbReference type="InterPro" id="IPR025427">
    <property type="entry name" value="DUF4160"/>
</dbReference>
<dbReference type="AlphaFoldDB" id="A0A7Y7Y4L0"/>
<gene>
    <name evidence="1" type="ORF">HX845_28440</name>
</gene>
<evidence type="ECO:0000313" key="2">
    <source>
        <dbReference type="Proteomes" id="UP000517547"/>
    </source>
</evidence>
<evidence type="ECO:0000313" key="1">
    <source>
        <dbReference type="EMBL" id="NWC17614.1"/>
    </source>
</evidence>
<accession>A0A7Y7Y4L0</accession>
<protein>
    <submittedName>
        <fullName evidence="1">DUF4160 domain-containing protein</fullName>
    </submittedName>
</protein>
<dbReference type="Pfam" id="PF13711">
    <property type="entry name" value="DUF4160"/>
    <property type="match status" value="1"/>
</dbReference>
<dbReference type="GeneID" id="57662223"/>
<sequence length="83" mass="9863">MVTTARFEDIRIVIYSNDHRPCHVHVMTREDEAVFYLRCPEGPPELRENHGFSYKRLKLLSARLAADLAYQCKQWREIHGDFD</sequence>
<name>A0A7Y7Y4L0_9PSED</name>
<dbReference type="EMBL" id="JACAQE010000010">
    <property type="protein sequence ID" value="NWC17614.1"/>
    <property type="molecule type" value="Genomic_DNA"/>
</dbReference>
<proteinExistence type="predicted"/>
<organism evidence="1 2">
    <name type="scientific">Pseudomonas gingeri</name>
    <dbReference type="NCBI Taxonomy" id="117681"/>
    <lineage>
        <taxon>Bacteria</taxon>
        <taxon>Pseudomonadati</taxon>
        <taxon>Pseudomonadota</taxon>
        <taxon>Gammaproteobacteria</taxon>
        <taxon>Pseudomonadales</taxon>
        <taxon>Pseudomonadaceae</taxon>
        <taxon>Pseudomonas</taxon>
    </lineage>
</organism>
<dbReference type="Proteomes" id="UP000517547">
    <property type="component" value="Unassembled WGS sequence"/>
</dbReference>